<evidence type="ECO:0000256" key="2">
    <source>
        <dbReference type="ARBA" id="ARBA00023125"/>
    </source>
</evidence>
<accession>A0AA39S7N7</accession>
<keyword evidence="2" id="KW-0238">DNA-binding</keyword>
<gene>
    <name evidence="7" type="ORF">LWI29_018560</name>
</gene>
<dbReference type="InterPro" id="IPR036093">
    <property type="entry name" value="NAC_dom_sf"/>
</dbReference>
<protein>
    <recommendedName>
        <fullName evidence="6">NAC domain-containing protein</fullName>
    </recommendedName>
</protein>
<feature type="region of interest" description="Disordered" evidence="5">
    <location>
        <begin position="261"/>
        <end position="291"/>
    </location>
</feature>
<keyword evidence="4" id="KW-0539">Nucleus</keyword>
<evidence type="ECO:0000313" key="8">
    <source>
        <dbReference type="Proteomes" id="UP001168877"/>
    </source>
</evidence>
<reference evidence="7" key="2">
    <citation type="submission" date="2023-06" db="EMBL/GenBank/DDBJ databases">
        <authorList>
            <person name="Swenson N.G."/>
            <person name="Wegrzyn J.L."/>
            <person name="Mcevoy S.L."/>
        </authorList>
    </citation>
    <scope>NUCLEOTIDE SEQUENCE</scope>
    <source>
        <strain evidence="7">NS2018</strain>
        <tissue evidence="7">Leaf</tissue>
    </source>
</reference>
<evidence type="ECO:0000256" key="3">
    <source>
        <dbReference type="ARBA" id="ARBA00023163"/>
    </source>
</evidence>
<dbReference type="SUPFAM" id="SSF101941">
    <property type="entry name" value="NAC domain"/>
    <property type="match status" value="1"/>
</dbReference>
<dbReference type="InterPro" id="IPR003441">
    <property type="entry name" value="NAC-dom"/>
</dbReference>
<sequence>MEEIVGYGFHPTNEQLVGHYLRMKRLDPDYSHPKITEIKINDYEPSELPGLALESYASERYFFVEPRYTNTKRKLVKRKTRGGTWKETGKKPDVKDKRSKEVIGIKRKLVFYQGPSTRNKNVRTNYVMDELHCKPDPLFKADFVVVRIKIKPNDSCDSSTTSESVTSHHLTSDYNISSNRDSQLLNHSLYPNIEDLVTTNTSTEVEPLLVPAVWDSVIADNGLDHNSFYTQQTQIHLQQQVCDSLIDYNELDQNSFPAQQMQIHLQQGSSHSSDFSSDSNVLNTPLGSEQENNWSNLQWDVQDEFSEKESVQSHTPDFHSTKPATGAAYVYGNSDESALLNGDSSMSNSPLGNEQENNRSNSQLGVRDEFYGKETVHSPPYGFNLSMPVTEAYASQPQLYPDAMLIDDALLYGFSPTDLRRIWLQ</sequence>
<comment type="caution">
    <text evidence="7">The sequence shown here is derived from an EMBL/GenBank/DDBJ whole genome shotgun (WGS) entry which is preliminary data.</text>
</comment>
<dbReference type="EMBL" id="JAUESC010000382">
    <property type="protein sequence ID" value="KAK0587166.1"/>
    <property type="molecule type" value="Genomic_DNA"/>
</dbReference>
<keyword evidence="1" id="KW-0805">Transcription regulation</keyword>
<name>A0AA39S7N7_ACESA</name>
<keyword evidence="3" id="KW-0804">Transcription</keyword>
<feature type="compositionally biased region" description="Polar residues" evidence="5">
    <location>
        <begin position="342"/>
        <end position="364"/>
    </location>
</feature>
<feature type="compositionally biased region" description="Polar residues" evidence="5">
    <location>
        <begin position="280"/>
        <end position="291"/>
    </location>
</feature>
<dbReference type="GO" id="GO:0003677">
    <property type="term" value="F:DNA binding"/>
    <property type="evidence" value="ECO:0007669"/>
    <property type="project" value="UniProtKB-KW"/>
</dbReference>
<evidence type="ECO:0000313" key="7">
    <source>
        <dbReference type="EMBL" id="KAK0587166.1"/>
    </source>
</evidence>
<dbReference type="PANTHER" id="PTHR31744">
    <property type="entry name" value="PROTEIN CUP-SHAPED COTYLEDON 2-RELATED"/>
    <property type="match status" value="1"/>
</dbReference>
<evidence type="ECO:0000256" key="4">
    <source>
        <dbReference type="ARBA" id="ARBA00023242"/>
    </source>
</evidence>
<dbReference type="AlphaFoldDB" id="A0AA39S7N7"/>
<dbReference type="Gene3D" id="2.170.150.80">
    <property type="entry name" value="NAC domain"/>
    <property type="match status" value="1"/>
</dbReference>
<feature type="compositionally biased region" description="Low complexity" evidence="5">
    <location>
        <begin position="269"/>
        <end position="279"/>
    </location>
</feature>
<feature type="region of interest" description="Disordered" evidence="5">
    <location>
        <begin position="339"/>
        <end position="364"/>
    </location>
</feature>
<evidence type="ECO:0000256" key="5">
    <source>
        <dbReference type="SAM" id="MobiDB-lite"/>
    </source>
</evidence>
<dbReference type="Proteomes" id="UP001168877">
    <property type="component" value="Unassembled WGS sequence"/>
</dbReference>
<dbReference type="Pfam" id="PF02365">
    <property type="entry name" value="NAM"/>
    <property type="match status" value="1"/>
</dbReference>
<reference evidence="7" key="1">
    <citation type="journal article" date="2022" name="Plant J.">
        <title>Strategies of tolerance reflected in two North American maple genomes.</title>
        <authorList>
            <person name="McEvoy S.L."/>
            <person name="Sezen U.U."/>
            <person name="Trouern-Trend A."/>
            <person name="McMahon S.M."/>
            <person name="Schaberg P.G."/>
            <person name="Yang J."/>
            <person name="Wegrzyn J.L."/>
            <person name="Swenson N.G."/>
        </authorList>
    </citation>
    <scope>NUCLEOTIDE SEQUENCE</scope>
    <source>
        <strain evidence="7">NS2018</strain>
    </source>
</reference>
<proteinExistence type="predicted"/>
<evidence type="ECO:0000256" key="1">
    <source>
        <dbReference type="ARBA" id="ARBA00023015"/>
    </source>
</evidence>
<dbReference type="PROSITE" id="PS51005">
    <property type="entry name" value="NAC"/>
    <property type="match status" value="1"/>
</dbReference>
<feature type="domain" description="NAC" evidence="6">
    <location>
        <begin position="3"/>
        <end position="151"/>
    </location>
</feature>
<dbReference type="PANTHER" id="PTHR31744:SF219">
    <property type="entry name" value="NAC DOMAIN-CONTAINING PROTEIN 4"/>
    <property type="match status" value="1"/>
</dbReference>
<keyword evidence="8" id="KW-1185">Reference proteome</keyword>
<organism evidence="7 8">
    <name type="scientific">Acer saccharum</name>
    <name type="common">Sugar maple</name>
    <dbReference type="NCBI Taxonomy" id="4024"/>
    <lineage>
        <taxon>Eukaryota</taxon>
        <taxon>Viridiplantae</taxon>
        <taxon>Streptophyta</taxon>
        <taxon>Embryophyta</taxon>
        <taxon>Tracheophyta</taxon>
        <taxon>Spermatophyta</taxon>
        <taxon>Magnoliopsida</taxon>
        <taxon>eudicotyledons</taxon>
        <taxon>Gunneridae</taxon>
        <taxon>Pentapetalae</taxon>
        <taxon>rosids</taxon>
        <taxon>malvids</taxon>
        <taxon>Sapindales</taxon>
        <taxon>Sapindaceae</taxon>
        <taxon>Hippocastanoideae</taxon>
        <taxon>Acereae</taxon>
        <taxon>Acer</taxon>
    </lineage>
</organism>
<dbReference type="GO" id="GO:0006355">
    <property type="term" value="P:regulation of DNA-templated transcription"/>
    <property type="evidence" value="ECO:0007669"/>
    <property type="project" value="InterPro"/>
</dbReference>
<evidence type="ECO:0000259" key="6">
    <source>
        <dbReference type="PROSITE" id="PS51005"/>
    </source>
</evidence>